<dbReference type="Gene3D" id="3.40.720.10">
    <property type="entry name" value="Alkaline Phosphatase, subunit A"/>
    <property type="match status" value="1"/>
</dbReference>
<sequence length="535" mass="60283">MIRYLLIFWAGLLIPLTGFAEDIRPNILFAFADDWGKYASAYAKAETRPSPNTVVKTPTFDRIADQGVLFKHAFVTAPSCTPCRSSLLSGQYFFRTGMGAILQGARWDPSIPVYPLMLRDAGYHIGETYKVWSPGTPRDAPYGAGKHGYEKSGSRFNGFSQMTTKRVADGMSVKDAKQVLYDEVMGNFNAFLDDRGDDKPFCYWFGPTLVHRKWTKGSGRDLWGINPDDLKGKLPKFLPDVHEVRQDFADYLGEVQAFDTALGLILKRLEVLGELDNTVVVISGDHGAPGFPGGKCNLYDFGVQVPLAIWWPGQPGGRVVDDFVNLMDLAPTFLEIGGVKRPKVMTGKSLVPVLKSKKQGLVDKKRNWVITGRERHVARAREGLLPYPQRALRTGDYLYIINFAPDRWPMGNPYNITKDSAPEFKALEQNTFVTYGDLDASPTKAWLIERRNDEKWKWHYDYAFGKRPREELYVLADDPDQINNVADDEKYTAIKKSLNSQLMGRLKKARDPRVLGDGSTFDKPPYVITQARRGK</sequence>
<accession>A0A381U4T6</accession>
<dbReference type="PANTHER" id="PTHR43751">
    <property type="entry name" value="SULFATASE"/>
    <property type="match status" value="1"/>
</dbReference>
<reference evidence="2" key="1">
    <citation type="submission" date="2018-05" db="EMBL/GenBank/DDBJ databases">
        <authorList>
            <person name="Lanie J.A."/>
            <person name="Ng W.-L."/>
            <person name="Kazmierczak K.M."/>
            <person name="Andrzejewski T.M."/>
            <person name="Davidsen T.M."/>
            <person name="Wayne K.J."/>
            <person name="Tettelin H."/>
            <person name="Glass J.I."/>
            <person name="Rusch D."/>
            <person name="Podicherti R."/>
            <person name="Tsui H.-C.T."/>
            <person name="Winkler M.E."/>
        </authorList>
    </citation>
    <scope>NUCLEOTIDE SEQUENCE</scope>
</reference>
<dbReference type="Pfam" id="PF00884">
    <property type="entry name" value="Sulfatase"/>
    <property type="match status" value="1"/>
</dbReference>
<proteinExistence type="predicted"/>
<dbReference type="SUPFAM" id="SSF53649">
    <property type="entry name" value="Alkaline phosphatase-like"/>
    <property type="match status" value="1"/>
</dbReference>
<dbReference type="PANTHER" id="PTHR43751:SF1">
    <property type="entry name" value="SULFATASE ATSG-RELATED"/>
    <property type="match status" value="1"/>
</dbReference>
<dbReference type="InterPro" id="IPR017850">
    <property type="entry name" value="Alkaline_phosphatase_core_sf"/>
</dbReference>
<evidence type="ECO:0000313" key="2">
    <source>
        <dbReference type="EMBL" id="SVA23262.1"/>
    </source>
</evidence>
<evidence type="ECO:0000259" key="1">
    <source>
        <dbReference type="Pfam" id="PF00884"/>
    </source>
</evidence>
<dbReference type="EMBL" id="UINC01005741">
    <property type="protein sequence ID" value="SVA23262.1"/>
    <property type="molecule type" value="Genomic_DNA"/>
</dbReference>
<feature type="domain" description="Sulfatase N-terminal" evidence="1">
    <location>
        <begin position="25"/>
        <end position="338"/>
    </location>
</feature>
<dbReference type="InterPro" id="IPR000917">
    <property type="entry name" value="Sulfatase_N"/>
</dbReference>
<protein>
    <recommendedName>
        <fullName evidence="1">Sulfatase N-terminal domain-containing protein</fullName>
    </recommendedName>
</protein>
<dbReference type="InterPro" id="IPR052701">
    <property type="entry name" value="GAG_Ulvan_Degrading_Sulfatases"/>
</dbReference>
<dbReference type="CDD" id="cd16027">
    <property type="entry name" value="SGSH"/>
    <property type="match status" value="1"/>
</dbReference>
<gene>
    <name evidence="2" type="ORF">METZ01_LOCUS76116</name>
</gene>
<organism evidence="2">
    <name type="scientific">marine metagenome</name>
    <dbReference type="NCBI Taxonomy" id="408172"/>
    <lineage>
        <taxon>unclassified sequences</taxon>
        <taxon>metagenomes</taxon>
        <taxon>ecological metagenomes</taxon>
    </lineage>
</organism>
<dbReference type="AlphaFoldDB" id="A0A381U4T6"/>
<name>A0A381U4T6_9ZZZZ</name>